<evidence type="ECO:0000313" key="3">
    <source>
        <dbReference type="EMBL" id="QKW91264.1"/>
    </source>
</evidence>
<evidence type="ECO:0000256" key="1">
    <source>
        <dbReference type="ARBA" id="ARBA00022679"/>
    </source>
</evidence>
<organism evidence="3">
    <name type="scientific">Botrytis cinerea negative stranded RNA virus 10</name>
    <dbReference type="NCBI Taxonomy" id="2746656"/>
    <lineage>
        <taxon>Viruses</taxon>
        <taxon>Riboviria</taxon>
        <taxon>Orthornavirae</taxon>
        <taxon>Negarnaviricota</taxon>
    </lineage>
</organism>
<reference evidence="3" key="2">
    <citation type="submission" date="2020-03" db="EMBL/GenBank/DDBJ databases">
        <title>Novel mycoviruses discovered in the mycovirome of a necrotrophic fungus.</title>
        <authorList>
            <person name="Ruiz-Padilla A."/>
            <person name="Rodriguez-Romero J."/>
            <person name="Gomez-Cid I."/>
            <person name="Pacifico D."/>
            <person name="Ayllon M.A."/>
        </authorList>
    </citation>
    <scope>NUCLEOTIDE SEQUENCE</scope>
    <source>
        <strain evidence="3">BCS9_DN4026</strain>
    </source>
</reference>
<dbReference type="PROSITE" id="PS50525">
    <property type="entry name" value="RDRP_SSRNA_NEG_SEG"/>
    <property type="match status" value="1"/>
</dbReference>
<name>A0A7D4XF17_9VIRU</name>
<keyword evidence="3" id="KW-0548">Nucleotidyltransferase</keyword>
<accession>A0A7D4XF17</accession>
<evidence type="ECO:0000259" key="2">
    <source>
        <dbReference type="PROSITE" id="PS50525"/>
    </source>
</evidence>
<sequence length="3408" mass="398995">MAQQYEIKVYLDLSFKDIKVLSDWKISLFRKNVLDYISTKKITMNRAWNNLHSDNGIDPLIIHTLLEALANFSKKKLTNHMLNNFYKLDGLDDRLNKYVSERYKFVKSENVNNSVEFREKFQGDYFFIRKDLTAVYPCSYCYTTFDNYRMLVVNDTPLVDDRFKYINDMLKIVNEESSLEDKISTDYVKAWITSNEQDQRQHRIKYHNDIVKEECKKRFAKQVPGDGFCGVHAVKIILEENDIDIGFDDLYHIFTEMEIGRKDWFNVETLHSVCNFFSLNLVCFHQVENRIIIGKIDMKSKYDIILCDGFHYTPLVLKEITEIAEVVQHRDNNAFEELKELDDDDKTTDFKDLENDLDTTSEEVVAKNSQEVKSDEDNEIEECEVFEINRIDKLKLKGLKDIEINDKDNLLHSINCLILDNEKIVNFEDVQENLKEIDQFNFEQIYDSLSIFFKQLDMNLIILSKSLIIISGYWSEEVHNSILRFEDNKFTPTIKIFSDFETYDVNKRTLITDIESFNDGPKSLCDCGISTKEDCDICKFIYCENCEKWLNELDYCEHILQQNIENENEQQIDEIPDDDDLIDFQKDETELLHDNVNCICKTHIYPQGERVIESIDLACNYKNYLYSIDINLNNYKCFCEMISSLGYFLFNNKNEYYGSNDNEFKAKYLYCLDSFLKLRHDIVNATLMLEFYNSSNLKTDKEFSEVFDFMSSKKTPDNIFVKDNEVIIIETQVSNNLDKTVFQKGTTNEDSKYKVEIAELIMHKYNVTYKILFVNSKDYMNNMHSSVEILNGFDGLEKKNIYEILLNNLREFMPTMDFNDDVIHLVVGNNNVGDFNDNITTTALNFLEEMKSEGLSVSKRRPNTVVSVNSSFLKMLKIHKKQLIDRLDSRLFDKVILIQRGNRINVVKDKDNGISNKILLDCLINERYLTLFNFSYVQQGKSDNMTVVTSLRPFEFYEESRVNNRINFISQHKLKEVFTESVHDLSLFRSLQKNRIIYEMNLEDFPRLVFDRNNSSKMMVNKICNVDSFKSFKDILQKSDKLKDMSIQEYHYKQFTTMPLVKESALIPTTDTSFSGNINPSLYDSILKQADPTMKKLLTLWNNRLMKQKPKIELPLGLQNQIKENRENIRFYLLKNHDVEDAYKKDEYVEFMKKQKAISNEIRIFNQRNGSSKSEQNVLVIKNLNDLNEVTSNTWRDKSKGSITRGVNVEDYNQASNLVNQTTNLFLQKTKIKEIKHLDGIMDLGVDDISMTKLKESMMQFHKKAFEEYKQTSLCYMAEFVSSLCYNLLYMSQTTYRSNMFQFSNLNNENTLLIVRGGTNIHKNKASRQFRLVYPIPDVFKNYKEILGSSYSFINHNQNTYIITPWSVLNETVLTDNMFFNYKICSLFCNYYTRKTAEVSSEMKSAMMPVLLSFNNRRSTEANLGNIRYPLVNVLGTHSSLPDLAEDMSYIPKDALQLYIRECFKENFIAYTEEVGKFIDEGFKGFITNPINKHEKITCQTDFIYVIYCTYSMTKAPYNQQVEQSINMSSVMKIHKDYDNKMKMATDFKSVIRELKAIHPDEIYSNEFYFDPQHSFDIGKYANNYLKAKNLVPSISNEWAKIMSTSWTDIITEAGMRSDKLEKGVDSFFGRKGYEVVMQELLKDIESEKVVDKIRDIMSMEISELKKSQLIRDLNKSNLDKINEFSDYLLMFHEVDKVQWKGGRQIYVMTMKTKLLLQPLEKLMAFLCKKVENELISIPSSKRLSRIHRELFPKQNLTHASESLYFTLDCSKWGPKAMFLKYMYMVLGMSEILPEGVIILMLYVTKIYFEKEVLVSKGAWKIFKNNKKNECFLSYFSEVESLDTAKFNMPYSFVMGIFNYMSSFMHAMNQLKTCEEICNNVLTVMGVQISFDMKAHSDDSAGRLQIEILKDEKLTKRVIDYALVYYENSLRSVNHLLSVKKSLVSKNYLELLSILYLKRKLLSLTPKFFSNMSFKPTLEGYAADISQGYGKAIELISMGGVFSEAFFNMRCYSSMVNRFYHIEESSVRPVSAFGGLFSHPVLVVLSGGMSDNIRLFKHDEKNWFFYNSAVHMMSDGKYDFIKNSGFTPINPLYNKPSIKMHSDKICSLYGDLVNNEMLKNIKINNSSLYPVFYNQLLKSLEFRASISYTSNTRRVIRCMISSTAVCIRTGLGLFRIKEIIALIESLKLTTNTGIDTKIFNLMQEKMKNSYNKVNIIMSAALGEGTAVYDYLSNNLAEEITVNLSNHTCKPCKIEMNLRNHLFDIKGNLELTYFSDQPNYYLSGSNVNLTSNKIAIKNSIKKYMRMTEEEISKIDFKSFIQYSRFLNKINVVDLNFYSYTSTKVRSIKNYMDIMVLIQDNSCYLKQLSKIYSDYKTTNIKKSFRGLLTIKQIEELTFAKELITLRYTLEDTELESVYHKKTKLTIKDFYNNFIKHNDKKYNRYISTDLKLLSMKENGEILEINTVLPFCFTWVKEQHKAGDNWVGSGVLLFKIRGNELMLNIEYGTITIATVYLSDEELTLEDWDNVLATCEMLDLSLRFNNKAEFTNSSHFLGFNKDDLDNLICDNLQAVDTILFPVIYTFNSLGFPSKSNVTYVKAGIYEVSGKRIETVLSLLNLNIKNMANNFYTDDDDIKDLMVSNLINVDAEIDIKKSDVINQFEKTEIFNCYVYNELNTTNYKLKNALKKYCIKNHLSYKPIEDLTITQLVNYGVNPNKIPDDIMDLYLEKLLSSNRSFDYSSFLNEVSDYIKNNKDWDSFLAKWLMGKEHQAIAVSRRNLMEVLENPLNFVRTYKSYAESMESVITDTIKELFKNDTAFFNFLNNKPILWDSSKLNDFLMKTKIDIQFSSRRSSNINKMFLFFKHIFSNSYVFKKFESGINEDVIMSKIPLNPDLHEEWCRLYVILCSMDENSERYLTKKELLRETIESDLRIKDVTFKNLDIIPSHFSLVKGYKGKKYELIATDSTEILKKESFPNYITRRPINIQASVEEGLDFEDMQYEFQMEEREDWADIVESNLKVLKFKSNYEAKFKYDNEEKCHKLNLPSASVYGIWSLDNIFEACLIASSSYPLDFKYYKQRNLVKVYHNLYNKSVSDSYIFIVYPPNDFDLKNLGLEEVSNNKYFEISDKRFDPLNYIATEDGFKYYYEMENIYEDFESLALFNSKINITAEEDKQIYEFTDINSLPQFYENFDIHNEYNEETIYKLKKFDLDLQKINIIKITDVENIGIFLLTSHCMNKTTNKLATNIAISLRSMQMNIDKNIVKKKNKLEFSNADFEEYKPIKKQTILNKELESVFGVSFANDILNASVKLSVSSSNMFLNLFDKIQEQISEDSENYISKLSLLDYLMEIIENCNKIPEDDKDEEQAVKTLQETYKYIFEKFEVKTFKRRQRRVYTDKSESLHTKNLFKKD</sequence>
<dbReference type="GO" id="GO:0039694">
    <property type="term" value="P:viral RNA genome replication"/>
    <property type="evidence" value="ECO:0007669"/>
    <property type="project" value="InterPro"/>
</dbReference>
<reference evidence="3" key="1">
    <citation type="submission" date="2020-03" db="EMBL/GenBank/DDBJ databases">
        <title>Mycovirome of Botrytis cinerea isolates from grapevine.</title>
        <authorList>
            <person name="Ruiz-Padilla A."/>
            <person name="Chiapello M."/>
            <person name="Rodriguez-Romero J."/>
            <person name="Turina M."/>
            <person name="Ayllon M.A."/>
        </authorList>
    </citation>
    <scope>NUCLEOTIDE SEQUENCE</scope>
    <source>
        <strain evidence="3">BCS9_DN4026</strain>
    </source>
</reference>
<feature type="domain" description="RdRp catalytic" evidence="2">
    <location>
        <begin position="1753"/>
        <end position="1943"/>
    </location>
</feature>
<protein>
    <submittedName>
        <fullName evidence="3">RNA-dependent RNA polymerase</fullName>
    </submittedName>
</protein>
<dbReference type="EMBL" id="MT157410">
    <property type="protein sequence ID" value="QKW91264.1"/>
    <property type="molecule type" value="Genomic_RNA"/>
</dbReference>
<proteinExistence type="predicted"/>
<dbReference type="GO" id="GO:0003968">
    <property type="term" value="F:RNA-directed RNA polymerase activity"/>
    <property type="evidence" value="ECO:0007669"/>
    <property type="project" value="UniProtKB-KW"/>
</dbReference>
<dbReference type="InterPro" id="IPR007099">
    <property type="entry name" value="RNA-dir_pol_NSvirus"/>
</dbReference>
<keyword evidence="1" id="KW-0808">Transferase</keyword>
<keyword evidence="3" id="KW-0696">RNA-directed RNA polymerase</keyword>